<comment type="caution">
    <text evidence="3">The sequence shown here is derived from an EMBL/GenBank/DDBJ whole genome shotgun (WGS) entry which is preliminary data.</text>
</comment>
<proteinExistence type="predicted"/>
<dbReference type="AlphaFoldDB" id="A0AAJ0GKD5"/>
<feature type="region of interest" description="Disordered" evidence="1">
    <location>
        <begin position="99"/>
        <end position="121"/>
    </location>
</feature>
<gene>
    <name evidence="3" type="ORF">LTR09_000734</name>
</gene>
<sequence>MKTTFAVLAFATAALAAGGPPAQEYTDGQPQVPTAYGTSSTAAPVTTSAVPVTSSVVAPVSTSILNSTVPAPYPVPGGNTTLAATGTGAQTTLISPTTRATTTAGAAGTSGSPSAPAPSAAAPTNAAAALQIGGAAALAGLLAFFA</sequence>
<feature type="chain" id="PRO_5042559895" evidence="2">
    <location>
        <begin position="17"/>
        <end position="146"/>
    </location>
</feature>
<dbReference type="Proteomes" id="UP001271007">
    <property type="component" value="Unassembled WGS sequence"/>
</dbReference>
<keyword evidence="2" id="KW-0732">Signal</keyword>
<feature type="region of interest" description="Disordered" evidence="1">
    <location>
        <begin position="19"/>
        <end position="41"/>
    </location>
</feature>
<evidence type="ECO:0000313" key="3">
    <source>
        <dbReference type="EMBL" id="KAK3059168.1"/>
    </source>
</evidence>
<organism evidence="3 4">
    <name type="scientific">Extremus antarcticus</name>
    <dbReference type="NCBI Taxonomy" id="702011"/>
    <lineage>
        <taxon>Eukaryota</taxon>
        <taxon>Fungi</taxon>
        <taxon>Dikarya</taxon>
        <taxon>Ascomycota</taxon>
        <taxon>Pezizomycotina</taxon>
        <taxon>Dothideomycetes</taxon>
        <taxon>Dothideomycetidae</taxon>
        <taxon>Mycosphaerellales</taxon>
        <taxon>Extremaceae</taxon>
        <taxon>Extremus</taxon>
    </lineage>
</organism>
<name>A0AAJ0GKD5_9PEZI</name>
<keyword evidence="4" id="KW-1185">Reference proteome</keyword>
<evidence type="ECO:0000313" key="4">
    <source>
        <dbReference type="Proteomes" id="UP001271007"/>
    </source>
</evidence>
<evidence type="ECO:0000256" key="2">
    <source>
        <dbReference type="SAM" id="SignalP"/>
    </source>
</evidence>
<evidence type="ECO:0000256" key="1">
    <source>
        <dbReference type="SAM" id="MobiDB-lite"/>
    </source>
</evidence>
<feature type="signal peptide" evidence="2">
    <location>
        <begin position="1"/>
        <end position="16"/>
    </location>
</feature>
<accession>A0AAJ0GKD5</accession>
<reference evidence="3" key="1">
    <citation type="submission" date="2023-04" db="EMBL/GenBank/DDBJ databases">
        <title>Black Yeasts Isolated from many extreme environments.</title>
        <authorList>
            <person name="Coleine C."/>
            <person name="Stajich J.E."/>
            <person name="Selbmann L."/>
        </authorList>
    </citation>
    <scope>NUCLEOTIDE SEQUENCE</scope>
    <source>
        <strain evidence="3">CCFEE 5312</strain>
    </source>
</reference>
<dbReference type="EMBL" id="JAWDJX010000001">
    <property type="protein sequence ID" value="KAK3059168.1"/>
    <property type="molecule type" value="Genomic_DNA"/>
</dbReference>
<protein>
    <submittedName>
        <fullName evidence="3">Uncharacterized protein</fullName>
    </submittedName>
</protein>